<dbReference type="RefSeq" id="YP_009140399.1">
    <property type="nucleotide sequence ID" value="NC_027120.1"/>
</dbReference>
<dbReference type="EMBL" id="GQ403788">
    <property type="protein sequence ID" value="ADD25709.1"/>
    <property type="molecule type" value="Genomic_DNA"/>
</dbReference>
<dbReference type="GeneID" id="24366513"/>
<dbReference type="KEGG" id="vg:24366513"/>
<organism evidence="1 2">
    <name type="scientific">Lactococcus phage 1358</name>
    <dbReference type="NCBI Taxonomy" id="741942"/>
    <lineage>
        <taxon>Viruses</taxon>
        <taxon>Duplodnaviria</taxon>
        <taxon>Heunggongvirae</taxon>
        <taxon>Uroviricota</taxon>
        <taxon>Caudoviricetes</taxon>
        <taxon>Whiteheadvirus</taxon>
        <taxon>Whiteheadvirus wv1358</taxon>
    </lineage>
</organism>
<evidence type="ECO:0000313" key="2">
    <source>
        <dbReference type="Proteomes" id="UP000207683"/>
    </source>
</evidence>
<accession>D3W0E3</accession>
<evidence type="ECO:0000313" key="1">
    <source>
        <dbReference type="EMBL" id="ADD25709.1"/>
    </source>
</evidence>
<keyword evidence="2" id="KW-1185">Reference proteome</keyword>
<name>D3W0E3_9CAUD</name>
<dbReference type="Proteomes" id="UP000207683">
    <property type="component" value="Segment"/>
</dbReference>
<sequence>MTRIEISTGGAPTSVPDAAAFAKHLHLLLSAASSEMYATVDAAEDDAIKYPFGVYETDFEAFGDDQRSEGVYLDIDLYDRSGSYANLYALDAELRYILDKSRIVTKDYWFMIKWNRSNKVPSEERGLLRIAAQFYIKAESRKKVLK</sequence>
<protein>
    <submittedName>
        <fullName evidence="1">Putative phage structural protein</fullName>
    </submittedName>
</protein>
<reference evidence="1 2" key="1">
    <citation type="journal article" date="2010" name="Appl. Environ. Microbiol.">
        <title>Genome organization and characterization of the virulent lactococcal phage 1358 and its similarities to Listeria phages.</title>
        <authorList>
            <person name="Dupuis M.E."/>
            <person name="Moineau S."/>
        </authorList>
    </citation>
    <scope>NUCLEOTIDE SEQUENCE [LARGE SCALE GENOMIC DNA]</scope>
</reference>
<proteinExistence type="predicted"/>